<dbReference type="Gene3D" id="2.40.50.100">
    <property type="match status" value="1"/>
</dbReference>
<dbReference type="GO" id="GO:0009249">
    <property type="term" value="P:protein lipoylation"/>
    <property type="evidence" value="ECO:0007669"/>
    <property type="project" value="TreeGrafter"/>
</dbReference>
<comment type="similarity">
    <text evidence="1 5">Belongs to the GcvH family.</text>
</comment>
<comment type="cofactor">
    <cofactor evidence="5">
        <name>(R)-lipoate</name>
        <dbReference type="ChEBI" id="CHEBI:83088"/>
    </cofactor>
    <text evidence="5">Binds 1 lipoyl cofactor covalently.</text>
</comment>
<keyword evidence="2 4" id="KW-0450">Lipoyl</keyword>
<evidence type="ECO:0000313" key="7">
    <source>
        <dbReference type="EMBL" id="KAF2453193.1"/>
    </source>
</evidence>
<comment type="subcellular location">
    <subcellularLocation>
        <location evidence="5">Mitochondrion</location>
    </subcellularLocation>
</comment>
<reference evidence="7" key="1">
    <citation type="journal article" date="2020" name="Stud. Mycol.">
        <title>101 Dothideomycetes genomes: a test case for predicting lifestyles and emergence of pathogens.</title>
        <authorList>
            <person name="Haridas S."/>
            <person name="Albert R."/>
            <person name="Binder M."/>
            <person name="Bloem J."/>
            <person name="Labutti K."/>
            <person name="Salamov A."/>
            <person name="Andreopoulos B."/>
            <person name="Baker S."/>
            <person name="Barry K."/>
            <person name="Bills G."/>
            <person name="Bluhm B."/>
            <person name="Cannon C."/>
            <person name="Castanera R."/>
            <person name="Culley D."/>
            <person name="Daum C."/>
            <person name="Ezra D."/>
            <person name="Gonzalez J."/>
            <person name="Henrissat B."/>
            <person name="Kuo A."/>
            <person name="Liang C."/>
            <person name="Lipzen A."/>
            <person name="Lutzoni F."/>
            <person name="Magnuson J."/>
            <person name="Mondo S."/>
            <person name="Nolan M."/>
            <person name="Ohm R."/>
            <person name="Pangilinan J."/>
            <person name="Park H.-J."/>
            <person name="Ramirez L."/>
            <person name="Alfaro M."/>
            <person name="Sun H."/>
            <person name="Tritt A."/>
            <person name="Yoshinaga Y."/>
            <person name="Zwiers L.-H."/>
            <person name="Turgeon B."/>
            <person name="Goodwin S."/>
            <person name="Spatafora J."/>
            <person name="Crous P."/>
            <person name="Grigoriev I."/>
        </authorList>
    </citation>
    <scope>NUCLEOTIDE SEQUENCE</scope>
    <source>
        <strain evidence="7">ATCC 16933</strain>
    </source>
</reference>
<evidence type="ECO:0000259" key="6">
    <source>
        <dbReference type="PROSITE" id="PS50968"/>
    </source>
</evidence>
<protein>
    <recommendedName>
        <fullName evidence="5">Glycine cleavage system H protein</fullName>
    </recommendedName>
</protein>
<dbReference type="PROSITE" id="PS50968">
    <property type="entry name" value="BIOTINYL_LIPOYL"/>
    <property type="match status" value="1"/>
</dbReference>
<evidence type="ECO:0000256" key="2">
    <source>
        <dbReference type="ARBA" id="ARBA00022823"/>
    </source>
</evidence>
<evidence type="ECO:0000313" key="8">
    <source>
        <dbReference type="Proteomes" id="UP000799766"/>
    </source>
</evidence>
<dbReference type="PANTHER" id="PTHR11715:SF3">
    <property type="entry name" value="GLYCINE CLEAVAGE SYSTEM H PROTEIN-RELATED"/>
    <property type="match status" value="1"/>
</dbReference>
<dbReference type="InterPro" id="IPR011053">
    <property type="entry name" value="Single_hybrid_motif"/>
</dbReference>
<dbReference type="NCBIfam" id="TIGR00527">
    <property type="entry name" value="gcvH"/>
    <property type="match status" value="1"/>
</dbReference>
<dbReference type="PANTHER" id="PTHR11715">
    <property type="entry name" value="GLYCINE CLEAVAGE SYSTEM H PROTEIN"/>
    <property type="match status" value="1"/>
</dbReference>
<sequence>MAARVSIARAARSLASSAAPPRQLRSSGLLCCGNGAAWQRSAMRAAALEKTSLRQELRRGFAASATAREKKYTEDHEWIELEASGKIGTLGITTYASSALGDVVFIELPELGLEVNAGDAIGAVESVKSASDILTPVGGTIVEANGALEDKPANVNRDPEGEAWIARIEVRDAKELDGLMGKEEYEKFTSE</sequence>
<dbReference type="OrthoDB" id="10264154at2759"/>
<keyword evidence="5" id="KW-0496">Mitochondrion</keyword>
<evidence type="ECO:0000256" key="4">
    <source>
        <dbReference type="PIRSR" id="PIRSR617453-50"/>
    </source>
</evidence>
<feature type="domain" description="Lipoyl-binding" evidence="6">
    <location>
        <begin position="87"/>
        <end position="169"/>
    </location>
</feature>
<gene>
    <name evidence="7" type="ORF">BDY21DRAFT_356775</name>
</gene>
<dbReference type="NCBIfam" id="NF002270">
    <property type="entry name" value="PRK01202.1"/>
    <property type="match status" value="1"/>
</dbReference>
<dbReference type="Pfam" id="PF01597">
    <property type="entry name" value="GCV_H"/>
    <property type="match status" value="1"/>
</dbReference>
<dbReference type="CDD" id="cd06848">
    <property type="entry name" value="GCS_H"/>
    <property type="match status" value="1"/>
</dbReference>
<dbReference type="HAMAP" id="MF_00272">
    <property type="entry name" value="GcvH"/>
    <property type="match status" value="1"/>
</dbReference>
<dbReference type="EMBL" id="MU001699">
    <property type="protein sequence ID" value="KAF2453193.1"/>
    <property type="molecule type" value="Genomic_DNA"/>
</dbReference>
<dbReference type="InterPro" id="IPR017453">
    <property type="entry name" value="GCV_H_sub"/>
</dbReference>
<organism evidence="7 8">
    <name type="scientific">Lineolata rhizophorae</name>
    <dbReference type="NCBI Taxonomy" id="578093"/>
    <lineage>
        <taxon>Eukaryota</taxon>
        <taxon>Fungi</taxon>
        <taxon>Dikarya</taxon>
        <taxon>Ascomycota</taxon>
        <taxon>Pezizomycotina</taxon>
        <taxon>Dothideomycetes</taxon>
        <taxon>Dothideomycetes incertae sedis</taxon>
        <taxon>Lineolatales</taxon>
        <taxon>Lineolataceae</taxon>
        <taxon>Lineolata</taxon>
    </lineage>
</organism>
<dbReference type="InterPro" id="IPR000089">
    <property type="entry name" value="Biotin_lipoyl"/>
</dbReference>
<dbReference type="GO" id="GO:0019464">
    <property type="term" value="P:glycine decarboxylation via glycine cleavage system"/>
    <property type="evidence" value="ECO:0007669"/>
    <property type="project" value="UniProtKB-UniRule"/>
</dbReference>
<evidence type="ECO:0000256" key="1">
    <source>
        <dbReference type="ARBA" id="ARBA00009249"/>
    </source>
</evidence>
<dbReference type="InterPro" id="IPR033753">
    <property type="entry name" value="GCV_H/Fam206"/>
</dbReference>
<accession>A0A6A6NPH3</accession>
<keyword evidence="8" id="KW-1185">Reference proteome</keyword>
<name>A0A6A6NPH3_9PEZI</name>
<keyword evidence="3 5" id="KW-0809">Transit peptide</keyword>
<dbReference type="SUPFAM" id="SSF51230">
    <property type="entry name" value="Single hybrid motif"/>
    <property type="match status" value="1"/>
</dbReference>
<comment type="subunit">
    <text evidence="5">The glycine cleavage system is composed of four proteins: P, T, L and H.</text>
</comment>
<dbReference type="PROSITE" id="PS00189">
    <property type="entry name" value="LIPOYL"/>
    <property type="match status" value="1"/>
</dbReference>
<comment type="function">
    <text evidence="5">The H protein shuttles the methylamine group of glycine from the P protein to the T protein.</text>
</comment>
<evidence type="ECO:0000256" key="5">
    <source>
        <dbReference type="RuleBase" id="RU364055"/>
    </source>
</evidence>
<evidence type="ECO:0000256" key="3">
    <source>
        <dbReference type="ARBA" id="ARBA00022946"/>
    </source>
</evidence>
<proteinExistence type="inferred from homology"/>
<dbReference type="InterPro" id="IPR002930">
    <property type="entry name" value="GCV_H"/>
</dbReference>
<dbReference type="GO" id="GO:0005739">
    <property type="term" value="C:mitochondrion"/>
    <property type="evidence" value="ECO:0007669"/>
    <property type="project" value="UniProtKB-SubCell"/>
</dbReference>
<feature type="modified residue" description="N6-lipoyllysine" evidence="4">
    <location>
        <position position="128"/>
    </location>
</feature>
<dbReference type="Proteomes" id="UP000799766">
    <property type="component" value="Unassembled WGS sequence"/>
</dbReference>
<dbReference type="GO" id="GO:0005960">
    <property type="term" value="C:glycine cleavage complex"/>
    <property type="evidence" value="ECO:0007669"/>
    <property type="project" value="UniProtKB-UniRule"/>
</dbReference>
<dbReference type="InterPro" id="IPR003016">
    <property type="entry name" value="2-oxoA_DH_lipoyl-BS"/>
</dbReference>
<dbReference type="AlphaFoldDB" id="A0A6A6NPH3"/>